<dbReference type="EMBL" id="JBHUEM010000020">
    <property type="protein sequence ID" value="MFD1737358.1"/>
    <property type="molecule type" value="Genomic_DNA"/>
</dbReference>
<dbReference type="PANTHER" id="PTHR47829:SF1">
    <property type="entry name" value="HAD FAMILY PHOSPHATASE"/>
    <property type="match status" value="1"/>
</dbReference>
<dbReference type="Gene3D" id="3.90.1200.10">
    <property type="match status" value="1"/>
</dbReference>
<feature type="domain" description="Aminoglycoside phosphotransferase" evidence="1">
    <location>
        <begin position="36"/>
        <end position="263"/>
    </location>
</feature>
<dbReference type="PANTHER" id="PTHR47829">
    <property type="entry name" value="HYDROLASE, PUTATIVE (AFU_ORTHOLOGUE AFUA_1G12880)-RELATED"/>
    <property type="match status" value="1"/>
</dbReference>
<gene>
    <name evidence="2" type="ORF">ACFSCX_12410</name>
</gene>
<dbReference type="InterPro" id="IPR002575">
    <property type="entry name" value="Aminoglycoside_PTrfase"/>
</dbReference>
<reference evidence="3" key="1">
    <citation type="journal article" date="2019" name="Int. J. Syst. Evol. Microbiol.">
        <title>The Global Catalogue of Microorganisms (GCM) 10K type strain sequencing project: providing services to taxonomists for standard genome sequencing and annotation.</title>
        <authorList>
            <consortium name="The Broad Institute Genomics Platform"/>
            <consortium name="The Broad Institute Genome Sequencing Center for Infectious Disease"/>
            <person name="Wu L."/>
            <person name="Ma J."/>
        </authorList>
    </citation>
    <scope>NUCLEOTIDE SEQUENCE [LARGE SCALE GENOMIC DNA]</scope>
    <source>
        <strain evidence="3">CCUG 49339</strain>
    </source>
</reference>
<dbReference type="Proteomes" id="UP001597214">
    <property type="component" value="Unassembled WGS sequence"/>
</dbReference>
<organism evidence="2 3">
    <name type="scientific">Bacillus salitolerans</name>
    <dbReference type="NCBI Taxonomy" id="1437434"/>
    <lineage>
        <taxon>Bacteria</taxon>
        <taxon>Bacillati</taxon>
        <taxon>Bacillota</taxon>
        <taxon>Bacilli</taxon>
        <taxon>Bacillales</taxon>
        <taxon>Bacillaceae</taxon>
        <taxon>Bacillus</taxon>
    </lineage>
</organism>
<proteinExistence type="predicted"/>
<accession>A0ABW4LQM4</accession>
<dbReference type="InterPro" id="IPR041726">
    <property type="entry name" value="ACAD10_11_N"/>
</dbReference>
<protein>
    <submittedName>
        <fullName evidence="2">Phosphotransferase family protein</fullName>
    </submittedName>
</protein>
<dbReference type="Gene3D" id="3.30.200.20">
    <property type="entry name" value="Phosphorylase Kinase, domain 1"/>
    <property type="match status" value="1"/>
</dbReference>
<keyword evidence="3" id="KW-1185">Reference proteome</keyword>
<dbReference type="CDD" id="cd05154">
    <property type="entry name" value="ACAD10_11_N-like"/>
    <property type="match status" value="1"/>
</dbReference>
<dbReference type="SUPFAM" id="SSF56112">
    <property type="entry name" value="Protein kinase-like (PK-like)"/>
    <property type="match status" value="1"/>
</dbReference>
<sequence length="352" mass="40849">MVSDTIPIRKGEEVDIARIENYIRAHIPDLPSEPLTIEQFSAGRSNLTYQLKIGNWEAVLRRPPIGPVAPKAHDMKREFTILQEIQPLYKPAPKPYLFGDETIIGSPFFIMERKHGVLLDTHFPPHIKITDSKCRHLSEVMVDQLVELHGINYKATNLANMTRPIGFMERQVQGWIGRYDKSRTDEIPQVEDLKKWMIDHIPKKSDISIIHYDFKLNNAMFTEDLTEMIGLFDWEMTTVGDPLADLGVAMSYWIEEKDSDLLKRGMGKAPITTNPGFMSRNEFIQSYAEKSGRDVSNIDFYMTFSYFKLAVICQQIYYRFKKGQTQDRRFENFNLFVNNLIQYAHEAAISQR</sequence>
<evidence type="ECO:0000313" key="2">
    <source>
        <dbReference type="EMBL" id="MFD1737358.1"/>
    </source>
</evidence>
<dbReference type="RefSeq" id="WP_377928567.1">
    <property type="nucleotide sequence ID" value="NZ_JBHUEM010000020.1"/>
</dbReference>
<dbReference type="InterPro" id="IPR011009">
    <property type="entry name" value="Kinase-like_dom_sf"/>
</dbReference>
<dbReference type="Pfam" id="PF01636">
    <property type="entry name" value="APH"/>
    <property type="match status" value="1"/>
</dbReference>
<dbReference type="InterPro" id="IPR052898">
    <property type="entry name" value="ACAD10-like"/>
</dbReference>
<evidence type="ECO:0000313" key="3">
    <source>
        <dbReference type="Proteomes" id="UP001597214"/>
    </source>
</evidence>
<name>A0ABW4LQM4_9BACI</name>
<evidence type="ECO:0000259" key="1">
    <source>
        <dbReference type="Pfam" id="PF01636"/>
    </source>
</evidence>
<comment type="caution">
    <text evidence="2">The sequence shown here is derived from an EMBL/GenBank/DDBJ whole genome shotgun (WGS) entry which is preliminary data.</text>
</comment>